<dbReference type="PROSITE" id="PS00280">
    <property type="entry name" value="BPTI_KUNITZ_1"/>
    <property type="match status" value="1"/>
</dbReference>
<feature type="region of interest" description="Disordered" evidence="6">
    <location>
        <begin position="664"/>
        <end position="713"/>
    </location>
</feature>
<dbReference type="SUPFAM" id="SSF57362">
    <property type="entry name" value="BPTI-like"/>
    <property type="match status" value="2"/>
</dbReference>
<feature type="region of interest" description="Disordered" evidence="6">
    <location>
        <begin position="741"/>
        <end position="777"/>
    </location>
</feature>
<evidence type="ECO:0000313" key="9">
    <source>
        <dbReference type="Proteomes" id="UP000492821"/>
    </source>
</evidence>
<dbReference type="Pfam" id="PF00014">
    <property type="entry name" value="Kunitz_BPTI"/>
    <property type="match status" value="2"/>
</dbReference>
<evidence type="ECO:0000256" key="6">
    <source>
        <dbReference type="SAM" id="MobiDB-lite"/>
    </source>
</evidence>
<feature type="region of interest" description="Disordered" evidence="6">
    <location>
        <begin position="574"/>
        <end position="603"/>
    </location>
</feature>
<keyword evidence="7" id="KW-0732">Signal</keyword>
<keyword evidence="4" id="KW-0722">Serine protease inhibitor</keyword>
<evidence type="ECO:0000259" key="8">
    <source>
        <dbReference type="PROSITE" id="PS50279"/>
    </source>
</evidence>
<dbReference type="CDD" id="cd00109">
    <property type="entry name" value="Kunitz-type"/>
    <property type="match status" value="1"/>
</dbReference>
<dbReference type="AlphaFoldDB" id="A0A7E4W1X3"/>
<feature type="signal peptide" evidence="7">
    <location>
        <begin position="1"/>
        <end position="15"/>
    </location>
</feature>
<reference evidence="9" key="1">
    <citation type="journal article" date="2013" name="Genetics">
        <title>The draft genome and transcriptome of Panagrellus redivivus are shaped by the harsh demands of a free-living lifestyle.</title>
        <authorList>
            <person name="Srinivasan J."/>
            <person name="Dillman A.R."/>
            <person name="Macchietto M.G."/>
            <person name="Heikkinen L."/>
            <person name="Lakso M."/>
            <person name="Fracchia K.M."/>
            <person name="Antoshechkin I."/>
            <person name="Mortazavi A."/>
            <person name="Wong G."/>
            <person name="Sternberg P.W."/>
        </authorList>
    </citation>
    <scope>NUCLEOTIDE SEQUENCE [LARGE SCALE GENOMIC DNA]</scope>
    <source>
        <strain evidence="9">MT8872</strain>
    </source>
</reference>
<feature type="chain" id="PRO_5028860219" evidence="7">
    <location>
        <begin position="16"/>
        <end position="777"/>
    </location>
</feature>
<dbReference type="SMART" id="SM00131">
    <property type="entry name" value="KU"/>
    <property type="match status" value="2"/>
</dbReference>
<feature type="domain" description="BPTI/Kunitz inhibitor" evidence="8">
    <location>
        <begin position="89"/>
        <end position="139"/>
    </location>
</feature>
<dbReference type="FunFam" id="4.10.410.10:FF:000020">
    <property type="entry name" value="Collagen, type VI, alpha 3"/>
    <property type="match status" value="1"/>
</dbReference>
<protein>
    <submittedName>
        <fullName evidence="10">Kunitz/Bovine pancreatic trypsin inhibitor domain protein</fullName>
    </submittedName>
</protein>
<dbReference type="GO" id="GO:0004867">
    <property type="term" value="F:serine-type endopeptidase inhibitor activity"/>
    <property type="evidence" value="ECO:0007669"/>
    <property type="project" value="UniProtKB-KW"/>
</dbReference>
<dbReference type="PROSITE" id="PS50279">
    <property type="entry name" value="BPTI_KUNITZ_2"/>
    <property type="match status" value="2"/>
</dbReference>
<dbReference type="InterPro" id="IPR020901">
    <property type="entry name" value="Prtase_inh_Kunz-CS"/>
</dbReference>
<evidence type="ECO:0000256" key="3">
    <source>
        <dbReference type="ARBA" id="ARBA00022690"/>
    </source>
</evidence>
<comment type="subcellular location">
    <subcellularLocation>
        <location evidence="1">Secreted</location>
    </subcellularLocation>
</comment>
<feature type="compositionally biased region" description="Low complexity" evidence="6">
    <location>
        <begin position="751"/>
        <end position="763"/>
    </location>
</feature>
<dbReference type="PANTHER" id="PTHR10083:SF381">
    <property type="entry name" value="BPTI_KUNITZ INHIBITOR DOMAIN-CONTAINING PROTEIN"/>
    <property type="match status" value="1"/>
</dbReference>
<evidence type="ECO:0000256" key="5">
    <source>
        <dbReference type="ARBA" id="ARBA00023157"/>
    </source>
</evidence>
<reference evidence="10" key="2">
    <citation type="submission" date="2020-10" db="UniProtKB">
        <authorList>
            <consortium name="WormBaseParasite"/>
        </authorList>
    </citation>
    <scope>IDENTIFICATION</scope>
</reference>
<evidence type="ECO:0000313" key="10">
    <source>
        <dbReference type="WBParaSite" id="Pan_g6135.t1"/>
    </source>
</evidence>
<dbReference type="Proteomes" id="UP000492821">
    <property type="component" value="Unassembled WGS sequence"/>
</dbReference>
<evidence type="ECO:0000256" key="7">
    <source>
        <dbReference type="SAM" id="SignalP"/>
    </source>
</evidence>
<dbReference type="InterPro" id="IPR050098">
    <property type="entry name" value="TFPI/VKTCI-like"/>
</dbReference>
<evidence type="ECO:0000256" key="4">
    <source>
        <dbReference type="ARBA" id="ARBA00022900"/>
    </source>
</evidence>
<feature type="domain" description="BPTI/Kunitz inhibitor" evidence="8">
    <location>
        <begin position="24"/>
        <end position="75"/>
    </location>
</feature>
<dbReference type="InterPro" id="IPR002223">
    <property type="entry name" value="Kunitz_BPTI"/>
</dbReference>
<keyword evidence="2" id="KW-0964">Secreted</keyword>
<keyword evidence="5" id="KW-1015">Disulfide bond</keyword>
<proteinExistence type="predicted"/>
<evidence type="ECO:0000256" key="1">
    <source>
        <dbReference type="ARBA" id="ARBA00004613"/>
    </source>
</evidence>
<evidence type="ECO:0000256" key="2">
    <source>
        <dbReference type="ARBA" id="ARBA00022525"/>
    </source>
</evidence>
<name>A0A7E4W1X3_PANRE</name>
<dbReference type="PANTHER" id="PTHR10083">
    <property type="entry name" value="KUNITZ-TYPE PROTEASE INHIBITOR-RELATED"/>
    <property type="match status" value="1"/>
</dbReference>
<keyword evidence="3" id="KW-0646">Protease inhibitor</keyword>
<dbReference type="PRINTS" id="PR00759">
    <property type="entry name" value="BASICPTASE"/>
</dbReference>
<dbReference type="WBParaSite" id="Pan_g6135.t1">
    <property type="protein sequence ID" value="Pan_g6135.t1"/>
    <property type="gene ID" value="Pan_g6135"/>
</dbReference>
<feature type="compositionally biased region" description="Low complexity" evidence="6">
    <location>
        <begin position="665"/>
        <end position="675"/>
    </location>
</feature>
<dbReference type="InterPro" id="IPR036880">
    <property type="entry name" value="Kunitz_BPTI_sf"/>
</dbReference>
<dbReference type="Gene3D" id="4.10.410.10">
    <property type="entry name" value="Pancreatic trypsin inhibitor Kunitz domain"/>
    <property type="match status" value="2"/>
</dbReference>
<keyword evidence="9" id="KW-1185">Reference proteome</keyword>
<dbReference type="GO" id="GO:0005615">
    <property type="term" value="C:extracellular space"/>
    <property type="evidence" value="ECO:0007669"/>
    <property type="project" value="TreeGrafter"/>
</dbReference>
<accession>A0A7E4W1X3</accession>
<organism evidence="9 10">
    <name type="scientific">Panagrellus redivivus</name>
    <name type="common">Microworm</name>
    <dbReference type="NCBI Taxonomy" id="6233"/>
    <lineage>
        <taxon>Eukaryota</taxon>
        <taxon>Metazoa</taxon>
        <taxon>Ecdysozoa</taxon>
        <taxon>Nematoda</taxon>
        <taxon>Chromadorea</taxon>
        <taxon>Rhabditida</taxon>
        <taxon>Tylenchina</taxon>
        <taxon>Panagrolaimomorpha</taxon>
        <taxon>Panagrolaimoidea</taxon>
        <taxon>Panagrolaimidae</taxon>
        <taxon>Panagrellus</taxon>
    </lineage>
</organism>
<sequence>MITIILLFLPNFVGSQEFLSNPRCNHYPERGTCETSFEVKWFYDRFDHRCRRFFYGGCDGNDNRFDTLAECESTCHFDKAIDDSSEKRCFQPHDPGQCWGNFERWVFDATLGRCICSWWSGCGGNSNRFFSYNHCMQICGSHVNAGSAQVDVYESPMARVPRPFQPTLPPRLPETTPYPAPALPRHVYAKPRDTLPLGGNVLYPNHVSTPQHPPIYDDPDLFNIEVASEFQPNNEDDSLEDGYEPKEWPSIDAVVTEQNPQPRGVIAEWIAKTEIHVVPENSSIEVAKDEASIEPAEALHENDMLLNLKPPSDGTEGAIVKRKTSEVVETPFRTLRRSRKTAQSEVFETPAVKTPRANYERYDTPHVRPDHNQRPPDLGYVQAAQRSRNRGAGYGRSRTRYHEYAETAFRRPAYYNPPPLSGSYPILRTVDPRNHQTVPVPVPQELVEQLIAQHKALLARQGTRRYHEVRETPFRRPGGIRRAIGVQVKPKMTYAEKRRLWKEAMKKKLRKPKIPARPMQRSGSLYVTYSPYNGVYQVSRFPPAGWLNQTETAAPRAPAGSVGVQLATTTTTQAPVTTTTTTTTRAPTTTTTTTTTPAPTTTVTTPKTIRLQAEPIEIEPRRYQIRISAVKPSSDTPIKQLVYMDDYDEISSFEDDATDIEVDEPLTPAPTQQPRRPQHPGYPTSAPPPPPPRADGLSPIVFPAGQRPPSPTQYIDLEAEKDYTDYGQSEEDLFFWKPEYEKHRSSGARVNPESANSPPASDDSAFEITVHNPTKRL</sequence>